<organism evidence="1 2">
    <name type="scientific">Candidatus Berkelbacteria bacterium CG10_big_fil_rev_8_21_14_0_10_41_12</name>
    <dbReference type="NCBI Taxonomy" id="1974513"/>
    <lineage>
        <taxon>Bacteria</taxon>
        <taxon>Candidatus Berkelbacteria</taxon>
    </lineage>
</organism>
<reference evidence="2" key="1">
    <citation type="submission" date="2017-09" db="EMBL/GenBank/DDBJ databases">
        <title>Depth-based differentiation of microbial function through sediment-hosted aquifers and enrichment of novel symbionts in the deep terrestrial subsurface.</title>
        <authorList>
            <person name="Probst A.J."/>
            <person name="Ladd B."/>
            <person name="Jarett J.K."/>
            <person name="Geller-Mcgrath D.E."/>
            <person name="Sieber C.M.K."/>
            <person name="Emerson J.B."/>
            <person name="Anantharaman K."/>
            <person name="Thomas B.C."/>
            <person name="Malmstrom R."/>
            <person name="Stieglmeier M."/>
            <person name="Klingl A."/>
            <person name="Woyke T."/>
            <person name="Ryan C.M."/>
            <person name="Banfield J.F."/>
        </authorList>
    </citation>
    <scope>NUCLEOTIDE SEQUENCE [LARGE SCALE GENOMIC DNA]</scope>
</reference>
<dbReference type="Proteomes" id="UP000228596">
    <property type="component" value="Unassembled WGS sequence"/>
</dbReference>
<evidence type="ECO:0000313" key="1">
    <source>
        <dbReference type="EMBL" id="PIT97534.1"/>
    </source>
</evidence>
<gene>
    <name evidence="1" type="ORF">COT77_01015</name>
</gene>
<accession>A0A2M6WXM1</accession>
<sequence>MGEVVVDGQYFLACQIMSAMKPLAPTVFTIGHSSIGRSFRALVIPRRDPSDGVWLFVESSSNANVFYLATASLHNATMGDGWKVTSCNFIENQRDKGLADKLTKAVGEFIPEISSTAVAE</sequence>
<name>A0A2M6WXM1_9BACT</name>
<comment type="caution">
    <text evidence="1">The sequence shown here is derived from an EMBL/GenBank/DDBJ whole genome shotgun (WGS) entry which is preliminary data.</text>
</comment>
<evidence type="ECO:0000313" key="2">
    <source>
        <dbReference type="Proteomes" id="UP000228596"/>
    </source>
</evidence>
<dbReference type="EMBL" id="PEZV01000006">
    <property type="protein sequence ID" value="PIT97534.1"/>
    <property type="molecule type" value="Genomic_DNA"/>
</dbReference>
<protein>
    <submittedName>
        <fullName evidence="1">Uncharacterized protein</fullName>
    </submittedName>
</protein>
<dbReference type="AlphaFoldDB" id="A0A2M6WXM1"/>
<proteinExistence type="predicted"/>